<dbReference type="Proteomes" id="UP000176629">
    <property type="component" value="Unassembled WGS sequence"/>
</dbReference>
<reference evidence="1 2" key="1">
    <citation type="journal article" date="2016" name="Nat. Commun.">
        <title>Thousands of microbial genomes shed light on interconnected biogeochemical processes in an aquifer system.</title>
        <authorList>
            <person name="Anantharaman K."/>
            <person name="Brown C.T."/>
            <person name="Hug L.A."/>
            <person name="Sharon I."/>
            <person name="Castelle C.J."/>
            <person name="Probst A.J."/>
            <person name="Thomas B.C."/>
            <person name="Singh A."/>
            <person name="Wilkins M.J."/>
            <person name="Karaoz U."/>
            <person name="Brodie E.L."/>
            <person name="Williams K.H."/>
            <person name="Hubbard S.S."/>
            <person name="Banfield J.F."/>
        </authorList>
    </citation>
    <scope>NUCLEOTIDE SEQUENCE [LARGE SCALE GENOMIC DNA]</scope>
</reference>
<accession>A0A1F6XHX3</accession>
<organism evidence="1 2">
    <name type="scientific">Candidatus Nomurabacteria bacterium RIFCSPLOWO2_01_FULL_40_18</name>
    <dbReference type="NCBI Taxonomy" id="1801773"/>
    <lineage>
        <taxon>Bacteria</taxon>
        <taxon>Candidatus Nomuraibacteriota</taxon>
    </lineage>
</organism>
<evidence type="ECO:0000313" key="2">
    <source>
        <dbReference type="Proteomes" id="UP000176629"/>
    </source>
</evidence>
<name>A0A1F6XHX3_9BACT</name>
<comment type="caution">
    <text evidence="1">The sequence shown here is derived from an EMBL/GenBank/DDBJ whole genome shotgun (WGS) entry which is preliminary data.</text>
</comment>
<evidence type="ECO:0000313" key="1">
    <source>
        <dbReference type="EMBL" id="OGI93582.1"/>
    </source>
</evidence>
<dbReference type="EMBL" id="MFUX01000043">
    <property type="protein sequence ID" value="OGI93582.1"/>
    <property type="molecule type" value="Genomic_DNA"/>
</dbReference>
<dbReference type="STRING" id="1801773.A3A03_00445"/>
<dbReference type="AlphaFoldDB" id="A0A1F6XHX3"/>
<sequence>MPPKPITLDTLSNLTRIENLLKATLYEILGIKDKLTVPEMGYREGTTGYFVHTLALKISDKIDEIGQKLGKEKFKKFDFSKTKLTPEIIEEIWMNVSSLLAEQNESLYKSGNHEIPELRKLLEETSFFPGIKAPHKMWDPKHQEYYESERKRILENLDRINDANDFIAKFKNDFFGYFKKEYGLFNELEAEIKHELKLR</sequence>
<proteinExistence type="predicted"/>
<gene>
    <name evidence="1" type="ORF">A3A03_00445</name>
</gene>
<protein>
    <submittedName>
        <fullName evidence="1">Uncharacterized protein</fullName>
    </submittedName>
</protein>